<dbReference type="PANTHER" id="PTHR19328:SF13">
    <property type="entry name" value="HIPL1 PROTEIN"/>
    <property type="match status" value="1"/>
</dbReference>
<proteinExistence type="predicted"/>
<reference evidence="3 4" key="1">
    <citation type="journal article" date="2019" name="Int. J. Syst. Evol. Microbiol.">
        <title>The Global Catalogue of Microorganisms (GCM) 10K type strain sequencing project: providing services to taxonomists for standard genome sequencing and annotation.</title>
        <authorList>
            <consortium name="The Broad Institute Genomics Platform"/>
            <consortium name="The Broad Institute Genome Sequencing Center for Infectious Disease"/>
            <person name="Wu L."/>
            <person name="Ma J."/>
        </authorList>
    </citation>
    <scope>NUCLEOTIDE SEQUENCE [LARGE SCALE GENOMIC DNA]</scope>
    <source>
        <strain evidence="3 4">CGMCC 1.10390</strain>
    </source>
</reference>
<feature type="region of interest" description="Disordered" evidence="1">
    <location>
        <begin position="332"/>
        <end position="361"/>
    </location>
</feature>
<comment type="caution">
    <text evidence="3">The sequence shown here is derived from an EMBL/GenBank/DDBJ whole genome shotgun (WGS) entry which is preliminary data.</text>
</comment>
<dbReference type="PANTHER" id="PTHR19328">
    <property type="entry name" value="HEDGEHOG-INTERACTING PROTEIN"/>
    <property type="match status" value="1"/>
</dbReference>
<protein>
    <submittedName>
        <fullName evidence="3">PQQ-dependent sugar dehydrogenase</fullName>
    </submittedName>
</protein>
<dbReference type="EMBL" id="JBHUDO010000003">
    <property type="protein sequence ID" value="MFD1647221.1"/>
    <property type="molecule type" value="Genomic_DNA"/>
</dbReference>
<evidence type="ECO:0000313" key="4">
    <source>
        <dbReference type="Proteomes" id="UP001597034"/>
    </source>
</evidence>
<dbReference type="Pfam" id="PF07995">
    <property type="entry name" value="GSDH"/>
    <property type="match status" value="1"/>
</dbReference>
<sequence>MKRRRLLATVGAGLASGVAGCLDPPGDGEQTPIDEDAPLRLERVRMRLQTPWGASFHPETGSLFVTERPGRVVRATGNNLGPVGDLTGDTAAYGQAGLLGLAFDPTEPTDLYVYQTYDGENGLRNRVLRLDASRQFAVDSVVLDGIPGNTVSNGGRIAFGPEGALWVTTGDAGEPQNAQSRVSLAGKVLRVTRDGEAHPDNPFDSPVYTYGHRNPRGLTFADDAVYVVENTPDLVDELNRLERGGNYGWPEVAGAADDDRFVDPVLSWQDPLIGPGSITHYTGPIDRWRGSFFVGALTGTHLRQVTFGDGDPEQRTLYGDLGRIRTTFTGPDDHLYFTTSNQDGRGDPDPTDDEIYRVRPP</sequence>
<dbReference type="InterPro" id="IPR011042">
    <property type="entry name" value="6-blade_b-propeller_TolB-like"/>
</dbReference>
<feature type="compositionally biased region" description="Basic and acidic residues" evidence="1">
    <location>
        <begin position="344"/>
        <end position="361"/>
    </location>
</feature>
<dbReference type="AlphaFoldDB" id="A0ABD6DQX4"/>
<accession>A0ABD6DQX4</accession>
<evidence type="ECO:0000259" key="2">
    <source>
        <dbReference type="Pfam" id="PF07995"/>
    </source>
</evidence>
<name>A0ABD6DQX4_9EURY</name>
<dbReference type="SUPFAM" id="SSF50952">
    <property type="entry name" value="Soluble quinoprotein glucose dehydrogenase"/>
    <property type="match status" value="1"/>
</dbReference>
<organism evidence="3 4">
    <name type="scientific">Haloarchaeobius litoreus</name>
    <dbReference type="NCBI Taxonomy" id="755306"/>
    <lineage>
        <taxon>Archaea</taxon>
        <taxon>Methanobacteriati</taxon>
        <taxon>Methanobacteriota</taxon>
        <taxon>Stenosarchaea group</taxon>
        <taxon>Halobacteria</taxon>
        <taxon>Halobacteriales</taxon>
        <taxon>Halorubellaceae</taxon>
        <taxon>Haloarchaeobius</taxon>
    </lineage>
</organism>
<dbReference type="RefSeq" id="WP_256400720.1">
    <property type="nucleotide sequence ID" value="NZ_JANHJR010000003.1"/>
</dbReference>
<dbReference type="InterPro" id="IPR011041">
    <property type="entry name" value="Quinoprot_gluc/sorb_DH_b-prop"/>
</dbReference>
<dbReference type="InterPro" id="IPR012938">
    <property type="entry name" value="Glc/Sorbosone_DH"/>
</dbReference>
<evidence type="ECO:0000256" key="1">
    <source>
        <dbReference type="SAM" id="MobiDB-lite"/>
    </source>
</evidence>
<feature type="domain" description="Glucose/Sorbosone dehydrogenase" evidence="2">
    <location>
        <begin position="48"/>
        <end position="345"/>
    </location>
</feature>
<gene>
    <name evidence="3" type="ORF">ACFSBL_16150</name>
</gene>
<dbReference type="Gene3D" id="2.120.10.30">
    <property type="entry name" value="TolB, C-terminal domain"/>
    <property type="match status" value="1"/>
</dbReference>
<evidence type="ECO:0000313" key="3">
    <source>
        <dbReference type="EMBL" id="MFD1647221.1"/>
    </source>
</evidence>
<dbReference type="Proteomes" id="UP001597034">
    <property type="component" value="Unassembled WGS sequence"/>
</dbReference>
<keyword evidence="4" id="KW-1185">Reference proteome</keyword>
<dbReference type="PROSITE" id="PS51257">
    <property type="entry name" value="PROKAR_LIPOPROTEIN"/>
    <property type="match status" value="1"/>
</dbReference>